<dbReference type="GO" id="GO:0005524">
    <property type="term" value="F:ATP binding"/>
    <property type="evidence" value="ECO:0007669"/>
    <property type="project" value="UniProtKB-KW"/>
</dbReference>
<evidence type="ECO:0000256" key="9">
    <source>
        <dbReference type="ARBA" id="ARBA00047913"/>
    </source>
</evidence>
<gene>
    <name evidence="13" type="ORF">Esi_0014_0149</name>
</gene>
<comment type="subunit">
    <text evidence="2">Heterotrimer of A, B and C subunits.</text>
</comment>
<name>D8LEZ1_ECTSI</name>
<comment type="subcellular location">
    <subcellularLocation>
        <location evidence="10">Mitochondrion</location>
    </subcellularLocation>
</comment>
<dbReference type="NCBIfam" id="TIGR00133">
    <property type="entry name" value="gatB"/>
    <property type="match status" value="1"/>
</dbReference>
<dbReference type="OrthoDB" id="1722066at2759"/>
<comment type="catalytic activity">
    <reaction evidence="8">
        <text>L-aspartyl-tRNA(Asn) + L-glutamine + ATP + H2O = L-asparaginyl-tRNA(Asn) + L-glutamate + ADP + phosphate + 2 H(+)</text>
        <dbReference type="Rhea" id="RHEA:14513"/>
        <dbReference type="Rhea" id="RHEA-COMP:9674"/>
        <dbReference type="Rhea" id="RHEA-COMP:9677"/>
        <dbReference type="ChEBI" id="CHEBI:15377"/>
        <dbReference type="ChEBI" id="CHEBI:15378"/>
        <dbReference type="ChEBI" id="CHEBI:29985"/>
        <dbReference type="ChEBI" id="CHEBI:30616"/>
        <dbReference type="ChEBI" id="CHEBI:43474"/>
        <dbReference type="ChEBI" id="CHEBI:58359"/>
        <dbReference type="ChEBI" id="CHEBI:78515"/>
        <dbReference type="ChEBI" id="CHEBI:78516"/>
        <dbReference type="ChEBI" id="CHEBI:456216"/>
    </reaction>
</comment>
<comment type="subunit">
    <text evidence="10">Subunit of the heterotrimeric GatCAB amidotransferase (AdT) complex, composed of A, B and C subunits.</text>
</comment>
<dbReference type="InterPro" id="IPR003789">
    <property type="entry name" value="Asn/Gln_tRNA_amidoTrase-B-like"/>
</dbReference>
<dbReference type="FunCoup" id="D8LEZ1">
    <property type="interactions" value="26"/>
</dbReference>
<keyword evidence="14" id="KW-1185">Reference proteome</keyword>
<feature type="domain" description="Asn/Gln amidotransferase" evidence="12">
    <location>
        <begin position="377"/>
        <end position="550"/>
    </location>
</feature>
<dbReference type="Gene3D" id="1.10.10.410">
    <property type="match status" value="1"/>
</dbReference>
<keyword evidence="5 10" id="KW-0067">ATP-binding</keyword>
<dbReference type="InterPro" id="IPR014746">
    <property type="entry name" value="Gln_synth/guanido_kin_cat_dom"/>
</dbReference>
<dbReference type="InParanoid" id="D8LEZ1"/>
<dbReference type="eggNOG" id="KOG2438">
    <property type="taxonomic scope" value="Eukaryota"/>
</dbReference>
<dbReference type="NCBIfam" id="NF004014">
    <property type="entry name" value="PRK05477.1-4"/>
    <property type="match status" value="1"/>
</dbReference>
<dbReference type="HAMAP" id="MF_00121">
    <property type="entry name" value="GatB"/>
    <property type="match status" value="1"/>
</dbReference>
<dbReference type="PANTHER" id="PTHR11659:SF0">
    <property type="entry name" value="GLUTAMYL-TRNA(GLN) AMIDOTRANSFERASE SUBUNIT B, MITOCHONDRIAL"/>
    <property type="match status" value="1"/>
</dbReference>
<feature type="compositionally biased region" description="Low complexity" evidence="11">
    <location>
        <begin position="128"/>
        <end position="141"/>
    </location>
</feature>
<keyword evidence="3 10" id="KW-0436">Ligase</keyword>
<keyword evidence="6 10" id="KW-0648">Protein biosynthesis</keyword>
<dbReference type="GO" id="GO:0070681">
    <property type="term" value="P:glutaminyl-tRNAGln biosynthesis via transamidation"/>
    <property type="evidence" value="ECO:0007669"/>
    <property type="project" value="UniProtKB-UniRule"/>
</dbReference>
<dbReference type="InterPro" id="IPR042114">
    <property type="entry name" value="GatB_C_1"/>
</dbReference>
<dbReference type="EC" id="6.3.5.-" evidence="10"/>
<dbReference type="GO" id="GO:0032543">
    <property type="term" value="P:mitochondrial translation"/>
    <property type="evidence" value="ECO:0007669"/>
    <property type="project" value="UniProtKB-UniRule"/>
</dbReference>
<dbReference type="AlphaFoldDB" id="D8LEZ1"/>
<evidence type="ECO:0000256" key="7">
    <source>
        <dbReference type="ARBA" id="ARBA00024799"/>
    </source>
</evidence>
<evidence type="ECO:0000256" key="1">
    <source>
        <dbReference type="ARBA" id="ARBA00005306"/>
    </source>
</evidence>
<dbReference type="STRING" id="2880.D8LEZ1"/>
<dbReference type="GO" id="GO:0005739">
    <property type="term" value="C:mitochondrion"/>
    <property type="evidence" value="ECO:0007669"/>
    <property type="project" value="UniProtKB-SubCell"/>
</dbReference>
<dbReference type="InterPro" id="IPR006075">
    <property type="entry name" value="Asn/Gln-tRNA_Trfase_suB/E_cat"/>
</dbReference>
<keyword evidence="10" id="KW-0496">Mitochondrion</keyword>
<dbReference type="SUPFAM" id="SSF89095">
    <property type="entry name" value="GatB/YqeY motif"/>
    <property type="match status" value="1"/>
</dbReference>
<accession>D8LEZ1</accession>
<evidence type="ECO:0000313" key="13">
    <source>
        <dbReference type="EMBL" id="CBN79811.1"/>
    </source>
</evidence>
<evidence type="ECO:0000256" key="4">
    <source>
        <dbReference type="ARBA" id="ARBA00022741"/>
    </source>
</evidence>
<sequence length="560" mass="60604">MKRAAERIIGPKGGAWDVFIGLEVHAQIRLRSKLFSRSQAAAPSEHDEPNSRVSLFDASFPGTLPVLNASAVDQAVKAALALGSTVHRRSVFERKHYFYSDLPHGYQITQQRHPIATGGSLPLIFDPAGPTKPKAGGAAKARSADELQGGSNDPGFHVPAIGITRIQLEVDSGKSLHDRKGEGAERSLVDLNRAGTALMEIVFEPEIRSAAEAGAALRSLQLFLRRVGACDGNMEDGSMRCDLNVSVRPAGTEGLGERVEVKNMNSVRHLMTAAAAEAVRQARQLEMGEGPIERETRGFDVSKGETIHLRRKEGSVDYRFFPEPDLPPLVVTHEHVEALRATLPELPEATMARLSAEYGLAEHLSRLIVCAAGGASDYYEDLVNGTGRERGHAAGEGSGPYRRDPKVAANWLSNNLFGLLKDQLGSGDSDEGGLERRLPAERLGGLLDLLSEGTISSQTAKTVLREMVLEDHSSTAMEIVEAKDLRQITDQAEIESLCRGIVQDPRHAKQLASYRSGKANLSKFFMGQAFKATRGRVDGKVVETSVMKLLQQPEPPAANP</sequence>
<dbReference type="InterPro" id="IPR017959">
    <property type="entry name" value="Asn/Gln-tRNA_amidoTrfase_suB/E"/>
</dbReference>
<protein>
    <recommendedName>
        <fullName evidence="10">Glutamyl-tRNA(Gln) amidotransferase subunit B, mitochondrial</fullName>
        <shortName evidence="10">Glu-AdT subunit B</shortName>
        <ecNumber evidence="10">6.3.5.-</ecNumber>
    </recommendedName>
</protein>
<dbReference type="OMA" id="ARKWWMG"/>
<dbReference type="GO" id="GO:0050567">
    <property type="term" value="F:glutaminyl-tRNA synthase (glutamine-hydrolyzing) activity"/>
    <property type="evidence" value="ECO:0007669"/>
    <property type="project" value="UniProtKB-UniRule"/>
</dbReference>
<dbReference type="InterPro" id="IPR018027">
    <property type="entry name" value="Asn/Gln_amidotransferase"/>
</dbReference>
<evidence type="ECO:0000256" key="2">
    <source>
        <dbReference type="ARBA" id="ARBA00011123"/>
    </source>
</evidence>
<dbReference type="PANTHER" id="PTHR11659">
    <property type="entry name" value="GLUTAMYL-TRNA GLN AMIDOTRANSFERASE SUBUNIT B MITOCHONDRIAL AND PROKARYOTIC PET112-RELATED"/>
    <property type="match status" value="1"/>
</dbReference>
<evidence type="ECO:0000256" key="5">
    <source>
        <dbReference type="ARBA" id="ARBA00022840"/>
    </source>
</evidence>
<proteinExistence type="inferred from homology"/>
<dbReference type="EMBL" id="FN648000">
    <property type="protein sequence ID" value="CBN79811.1"/>
    <property type="molecule type" value="Genomic_DNA"/>
</dbReference>
<evidence type="ECO:0000313" key="14">
    <source>
        <dbReference type="Proteomes" id="UP000002630"/>
    </source>
</evidence>
<dbReference type="Pfam" id="PF02637">
    <property type="entry name" value="GatB_Yqey"/>
    <property type="match status" value="1"/>
</dbReference>
<evidence type="ECO:0000256" key="3">
    <source>
        <dbReference type="ARBA" id="ARBA00022598"/>
    </source>
</evidence>
<evidence type="ECO:0000259" key="12">
    <source>
        <dbReference type="SMART" id="SM00845"/>
    </source>
</evidence>
<comment type="similarity">
    <text evidence="1 10">Belongs to the GatB/GatE family. GatB subfamily.</text>
</comment>
<dbReference type="InterPro" id="IPR023168">
    <property type="entry name" value="GatB_Yqey_C_2"/>
</dbReference>
<comment type="function">
    <text evidence="7">Allows the formation of correctly charged Asn-tRNA(Asn) or Gln-tRNA(Gln) through the transamidation of misacylated Asp-tRNA(Asn) or Glu-tRNA(Gln) in organisms which lack either or both of asparaginyl-tRNA or glutaminyl-tRNA synthetases. The reaction takes place in the presence of glutamine and ATP through an activated phospho-Asp-tRNA(Asn) or phospho-Glu-tRNA(Gln).</text>
</comment>
<dbReference type="GO" id="GO:0016740">
    <property type="term" value="F:transferase activity"/>
    <property type="evidence" value="ECO:0007669"/>
    <property type="project" value="UniProtKB-KW"/>
</dbReference>
<dbReference type="GO" id="GO:0050566">
    <property type="term" value="F:asparaginyl-tRNA synthase (glutamine-hydrolyzing) activity"/>
    <property type="evidence" value="ECO:0007669"/>
    <property type="project" value="RHEA"/>
</dbReference>
<dbReference type="Gene3D" id="1.10.150.380">
    <property type="entry name" value="GatB domain, N-terminal subdomain"/>
    <property type="match status" value="1"/>
</dbReference>
<dbReference type="SUPFAM" id="SSF55931">
    <property type="entry name" value="Glutamine synthetase/guanido kinase"/>
    <property type="match status" value="1"/>
</dbReference>
<evidence type="ECO:0000256" key="10">
    <source>
        <dbReference type="HAMAP-Rule" id="MF_03147"/>
    </source>
</evidence>
<organism evidence="13 14">
    <name type="scientific">Ectocarpus siliculosus</name>
    <name type="common">Brown alga</name>
    <name type="synonym">Conferva siliculosa</name>
    <dbReference type="NCBI Taxonomy" id="2880"/>
    <lineage>
        <taxon>Eukaryota</taxon>
        <taxon>Sar</taxon>
        <taxon>Stramenopiles</taxon>
        <taxon>Ochrophyta</taxon>
        <taxon>PX clade</taxon>
        <taxon>Phaeophyceae</taxon>
        <taxon>Ectocarpales</taxon>
        <taxon>Ectocarpaceae</taxon>
        <taxon>Ectocarpus</taxon>
    </lineage>
</organism>
<evidence type="ECO:0000256" key="8">
    <source>
        <dbReference type="ARBA" id="ARBA00047380"/>
    </source>
</evidence>
<dbReference type="Pfam" id="PF02934">
    <property type="entry name" value="GatB_N"/>
    <property type="match status" value="1"/>
</dbReference>
<comment type="function">
    <text evidence="10">Allows the formation of correctly charged Gln-tRNA(Gln) through the transamidation of misacylated Glu-tRNA(Gln) in the mitochondria. The reaction takes place in the presence of glutamine and ATP through an activated gamma-phospho-Glu-tRNA(Gln).</text>
</comment>
<dbReference type="GO" id="GO:0030956">
    <property type="term" value="C:glutamyl-tRNA(Gln) amidotransferase complex"/>
    <property type="evidence" value="ECO:0007669"/>
    <property type="project" value="UniProtKB-UniRule"/>
</dbReference>
<reference evidence="13 14" key="1">
    <citation type="journal article" date="2010" name="Nature">
        <title>The Ectocarpus genome and the independent evolution of multicellularity in brown algae.</title>
        <authorList>
            <person name="Cock J.M."/>
            <person name="Sterck L."/>
            <person name="Rouze P."/>
            <person name="Scornet D."/>
            <person name="Allen A.E."/>
            <person name="Amoutzias G."/>
            <person name="Anthouard V."/>
            <person name="Artiguenave F."/>
            <person name="Aury J.M."/>
            <person name="Badger J.H."/>
            <person name="Beszteri B."/>
            <person name="Billiau K."/>
            <person name="Bonnet E."/>
            <person name="Bothwell J.H."/>
            <person name="Bowler C."/>
            <person name="Boyen C."/>
            <person name="Brownlee C."/>
            <person name="Carrano C.J."/>
            <person name="Charrier B."/>
            <person name="Cho G.Y."/>
            <person name="Coelho S.M."/>
            <person name="Collen J."/>
            <person name="Corre E."/>
            <person name="Da Silva C."/>
            <person name="Delage L."/>
            <person name="Delaroque N."/>
            <person name="Dittami S.M."/>
            <person name="Doulbeau S."/>
            <person name="Elias M."/>
            <person name="Farnham G."/>
            <person name="Gachon C.M."/>
            <person name="Gschloessl B."/>
            <person name="Heesch S."/>
            <person name="Jabbari K."/>
            <person name="Jubin C."/>
            <person name="Kawai H."/>
            <person name="Kimura K."/>
            <person name="Kloareg B."/>
            <person name="Kupper F.C."/>
            <person name="Lang D."/>
            <person name="Le Bail A."/>
            <person name="Leblanc C."/>
            <person name="Lerouge P."/>
            <person name="Lohr M."/>
            <person name="Lopez P.J."/>
            <person name="Martens C."/>
            <person name="Maumus F."/>
            <person name="Michel G."/>
            <person name="Miranda-Saavedra D."/>
            <person name="Morales J."/>
            <person name="Moreau H."/>
            <person name="Motomura T."/>
            <person name="Nagasato C."/>
            <person name="Napoli C.A."/>
            <person name="Nelson D.R."/>
            <person name="Nyvall-Collen P."/>
            <person name="Peters A.F."/>
            <person name="Pommier C."/>
            <person name="Potin P."/>
            <person name="Poulain J."/>
            <person name="Quesneville H."/>
            <person name="Read B."/>
            <person name="Rensing S.A."/>
            <person name="Ritter A."/>
            <person name="Rousvoal S."/>
            <person name="Samanta M."/>
            <person name="Samson G."/>
            <person name="Schroeder D.C."/>
            <person name="Segurens B."/>
            <person name="Strittmatter M."/>
            <person name="Tonon T."/>
            <person name="Tregear J.W."/>
            <person name="Valentin K."/>
            <person name="von Dassow P."/>
            <person name="Yamagishi T."/>
            <person name="Van de Peer Y."/>
            <person name="Wincker P."/>
        </authorList>
    </citation>
    <scope>NUCLEOTIDE SEQUENCE [LARGE SCALE GENOMIC DNA]</scope>
    <source>
        <strain evidence="14">Ec32 / CCAP1310/4</strain>
    </source>
</reference>
<dbReference type="InterPro" id="IPR004413">
    <property type="entry name" value="GatB"/>
</dbReference>
<dbReference type="NCBIfam" id="NF004012">
    <property type="entry name" value="PRK05477.1-2"/>
    <property type="match status" value="1"/>
</dbReference>
<keyword evidence="4 10" id="KW-0547">Nucleotide-binding</keyword>
<evidence type="ECO:0000256" key="6">
    <source>
        <dbReference type="ARBA" id="ARBA00022917"/>
    </source>
</evidence>
<dbReference type="SMART" id="SM00845">
    <property type="entry name" value="GatB_Yqey"/>
    <property type="match status" value="1"/>
</dbReference>
<comment type="catalytic activity">
    <reaction evidence="9 10">
        <text>L-glutamyl-tRNA(Gln) + L-glutamine + ATP + H2O = L-glutaminyl-tRNA(Gln) + L-glutamate + ADP + phosphate + H(+)</text>
        <dbReference type="Rhea" id="RHEA:17521"/>
        <dbReference type="Rhea" id="RHEA-COMP:9681"/>
        <dbReference type="Rhea" id="RHEA-COMP:9684"/>
        <dbReference type="ChEBI" id="CHEBI:15377"/>
        <dbReference type="ChEBI" id="CHEBI:15378"/>
        <dbReference type="ChEBI" id="CHEBI:29985"/>
        <dbReference type="ChEBI" id="CHEBI:30616"/>
        <dbReference type="ChEBI" id="CHEBI:43474"/>
        <dbReference type="ChEBI" id="CHEBI:58359"/>
        <dbReference type="ChEBI" id="CHEBI:78520"/>
        <dbReference type="ChEBI" id="CHEBI:78521"/>
        <dbReference type="ChEBI" id="CHEBI:456216"/>
    </reaction>
</comment>
<evidence type="ECO:0000256" key="11">
    <source>
        <dbReference type="SAM" id="MobiDB-lite"/>
    </source>
</evidence>
<feature type="region of interest" description="Disordered" evidence="11">
    <location>
        <begin position="128"/>
        <end position="154"/>
    </location>
</feature>
<dbReference type="Proteomes" id="UP000002630">
    <property type="component" value="Linkage Group LG11"/>
</dbReference>
<dbReference type="EMBL" id="FN649736">
    <property type="protein sequence ID" value="CBN79811.1"/>
    <property type="molecule type" value="Genomic_DNA"/>
</dbReference>